<feature type="domain" description="Thioredoxin" evidence="7">
    <location>
        <begin position="43"/>
        <end position="180"/>
    </location>
</feature>
<dbReference type="CDD" id="cd03010">
    <property type="entry name" value="TlpA_like_DsbE"/>
    <property type="match status" value="1"/>
</dbReference>
<dbReference type="PROSITE" id="PS51352">
    <property type="entry name" value="THIOREDOXIN_2"/>
    <property type="match status" value="1"/>
</dbReference>
<dbReference type="InterPro" id="IPR004799">
    <property type="entry name" value="Periplasmic_diS_OxRdtase_DsbE"/>
</dbReference>
<dbReference type="HOGENOM" id="CLU_042529_19_1_5"/>
<evidence type="ECO:0000256" key="3">
    <source>
        <dbReference type="ARBA" id="ARBA00022748"/>
    </source>
</evidence>
<dbReference type="InterPro" id="IPR013740">
    <property type="entry name" value="Redoxin"/>
</dbReference>
<evidence type="ECO:0000256" key="1">
    <source>
        <dbReference type="ARBA" id="ARBA00004196"/>
    </source>
</evidence>
<dbReference type="PANTHER" id="PTHR42852">
    <property type="entry name" value="THIOL:DISULFIDE INTERCHANGE PROTEIN DSBE"/>
    <property type="match status" value="1"/>
</dbReference>
<dbReference type="SUPFAM" id="SSF52833">
    <property type="entry name" value="Thioredoxin-like"/>
    <property type="match status" value="1"/>
</dbReference>
<evidence type="ECO:0000256" key="6">
    <source>
        <dbReference type="SAM" id="Phobius"/>
    </source>
</evidence>
<dbReference type="InterPro" id="IPR013766">
    <property type="entry name" value="Thioredoxin_domain"/>
</dbReference>
<accession>V9TTN2</accession>
<gene>
    <name evidence="8" type="primary">ccmG</name>
    <name evidence="8" type="ORF">P856_300</name>
</gene>
<proteinExistence type="inferred from homology"/>
<keyword evidence="4" id="KW-1015">Disulfide bond</keyword>
<dbReference type="Pfam" id="PF08534">
    <property type="entry name" value="Redoxin"/>
    <property type="match status" value="1"/>
</dbReference>
<sequence length="184" mass="20615">MEEIADSVYRFLSIIPLLGAIILLFALVWPILEDHNPEELPSALLNKQVPVFDLPGLDPKAPRVRSANLIGKPAIVNFFASWCIPCRIEITELRTIASDGIIIYGLAYKDDTEAIRRFLSSFGNPYKMVGLDRDGRIGLEFGVYGLPETYIIDSKGFIRYRHVGALTNEMIKNILVPLLNKLGQ</sequence>
<comment type="subcellular location">
    <subcellularLocation>
        <location evidence="1">Cell envelope</location>
    </subcellularLocation>
</comment>
<name>V9TTN2_9PROT</name>
<dbReference type="STRING" id="1401328.P856_300"/>
<dbReference type="GO" id="GO:0017004">
    <property type="term" value="P:cytochrome complex assembly"/>
    <property type="evidence" value="ECO:0007669"/>
    <property type="project" value="UniProtKB-KW"/>
</dbReference>
<dbReference type="RefSeq" id="WP_227028686.1">
    <property type="nucleotide sequence ID" value="NZ_CP006745.1"/>
</dbReference>
<keyword evidence="5" id="KW-0676">Redox-active center</keyword>
<feature type="transmembrane region" description="Helical" evidence="6">
    <location>
        <begin position="12"/>
        <end position="32"/>
    </location>
</feature>
<dbReference type="Proteomes" id="UP000018700">
    <property type="component" value="Chromosome"/>
</dbReference>
<keyword evidence="6" id="KW-0472">Membrane</keyword>
<dbReference type="eggNOG" id="COG0526">
    <property type="taxonomic scope" value="Bacteria"/>
</dbReference>
<dbReference type="Gene3D" id="3.40.30.10">
    <property type="entry name" value="Glutaredoxin"/>
    <property type="match status" value="1"/>
</dbReference>
<dbReference type="GO" id="GO:0030288">
    <property type="term" value="C:outer membrane-bounded periplasmic space"/>
    <property type="evidence" value="ECO:0007669"/>
    <property type="project" value="InterPro"/>
</dbReference>
<comment type="similarity">
    <text evidence="2">Belongs to the thioredoxin family. DsbE subfamily.</text>
</comment>
<dbReference type="EMBL" id="CP006745">
    <property type="protein sequence ID" value="AHC73527.1"/>
    <property type="molecule type" value="Genomic_DNA"/>
</dbReference>
<keyword evidence="3" id="KW-0201">Cytochrome c-type biogenesis</keyword>
<protein>
    <submittedName>
        <fullName evidence="8">Cytochrome c biogenesis protein CcmG</fullName>
    </submittedName>
</protein>
<evidence type="ECO:0000256" key="2">
    <source>
        <dbReference type="ARBA" id="ARBA00007758"/>
    </source>
</evidence>
<keyword evidence="6" id="KW-0812">Transmembrane</keyword>
<evidence type="ECO:0000259" key="7">
    <source>
        <dbReference type="PROSITE" id="PS51352"/>
    </source>
</evidence>
<evidence type="ECO:0000256" key="4">
    <source>
        <dbReference type="ARBA" id="ARBA00023157"/>
    </source>
</evidence>
<evidence type="ECO:0000256" key="5">
    <source>
        <dbReference type="ARBA" id="ARBA00023284"/>
    </source>
</evidence>
<evidence type="ECO:0000313" key="8">
    <source>
        <dbReference type="EMBL" id="AHC73527.1"/>
    </source>
</evidence>
<dbReference type="AlphaFoldDB" id="V9TTN2"/>
<keyword evidence="6" id="KW-1133">Transmembrane helix</keyword>
<reference evidence="8 9" key="1">
    <citation type="journal article" date="2013" name="PLoS ONE">
        <title>Bacterial endosymbiosis in a chordate host: long-term co-evolution and conservation of secondary metabolism.</title>
        <authorList>
            <person name="Kwan J.C."/>
            <person name="Schmidt E.W."/>
        </authorList>
    </citation>
    <scope>NUCLEOTIDE SEQUENCE [LARGE SCALE GENOMIC DNA]</scope>
    <source>
        <strain evidence="9">faulkneri L5</strain>
    </source>
</reference>
<organism evidence="8 9">
    <name type="scientific">Candidatus Endolissoclinum faulkneri L5</name>
    <dbReference type="NCBI Taxonomy" id="1401328"/>
    <lineage>
        <taxon>Bacteria</taxon>
        <taxon>Pseudomonadati</taxon>
        <taxon>Pseudomonadota</taxon>
        <taxon>Alphaproteobacteria</taxon>
        <taxon>Rhodospirillales</taxon>
        <taxon>Rhodospirillaceae</taxon>
        <taxon>Candidatus Endolissoclinum</taxon>
    </lineage>
</organism>
<dbReference type="KEGG" id="efk:P856_300"/>
<evidence type="ECO:0000313" key="9">
    <source>
        <dbReference type="Proteomes" id="UP000018700"/>
    </source>
</evidence>
<keyword evidence="9" id="KW-1185">Reference proteome</keyword>
<dbReference type="GO" id="GO:0015036">
    <property type="term" value="F:disulfide oxidoreductase activity"/>
    <property type="evidence" value="ECO:0007669"/>
    <property type="project" value="InterPro"/>
</dbReference>
<dbReference type="PANTHER" id="PTHR42852:SF6">
    <property type="entry name" value="THIOL:DISULFIDE INTERCHANGE PROTEIN DSBE"/>
    <property type="match status" value="1"/>
</dbReference>
<dbReference type="PATRIC" id="fig|1401328.3.peg.291"/>
<dbReference type="InterPro" id="IPR036249">
    <property type="entry name" value="Thioredoxin-like_sf"/>
</dbReference>
<dbReference type="NCBIfam" id="TIGR00385">
    <property type="entry name" value="dsbE"/>
    <property type="match status" value="1"/>
</dbReference>
<dbReference type="InterPro" id="IPR050553">
    <property type="entry name" value="Thioredoxin_ResA/DsbE_sf"/>
</dbReference>